<dbReference type="AlphaFoldDB" id="S6A2F7"/>
<dbReference type="InterPro" id="IPR050708">
    <property type="entry name" value="T6SS_VgrG/RHS"/>
</dbReference>
<gene>
    <name evidence="3" type="ORF">TPE_0083</name>
</gene>
<dbReference type="Gene3D" id="2.180.10.10">
    <property type="entry name" value="RHS repeat-associated core"/>
    <property type="match status" value="1"/>
</dbReference>
<keyword evidence="1" id="KW-0677">Repeat</keyword>
<evidence type="ECO:0000313" key="3">
    <source>
        <dbReference type="EMBL" id="AGT42586.1"/>
    </source>
</evidence>
<dbReference type="InterPro" id="IPR022385">
    <property type="entry name" value="Rhs_assc_core"/>
</dbReference>
<organism evidence="3 4">
    <name type="scientific">Treponema pedis str. T A4</name>
    <dbReference type="NCBI Taxonomy" id="1291379"/>
    <lineage>
        <taxon>Bacteria</taxon>
        <taxon>Pseudomonadati</taxon>
        <taxon>Spirochaetota</taxon>
        <taxon>Spirochaetia</taxon>
        <taxon>Spirochaetales</taxon>
        <taxon>Treponemataceae</taxon>
        <taxon>Treponema</taxon>
    </lineage>
</organism>
<evidence type="ECO:0000256" key="1">
    <source>
        <dbReference type="ARBA" id="ARBA00022737"/>
    </source>
</evidence>
<dbReference type="PANTHER" id="PTHR32305">
    <property type="match status" value="1"/>
</dbReference>
<dbReference type="HOGENOM" id="CLU_004358_2_0_12"/>
<dbReference type="Proteomes" id="UP000015620">
    <property type="component" value="Chromosome"/>
</dbReference>
<dbReference type="PANTHER" id="PTHR32305:SF15">
    <property type="entry name" value="PROTEIN RHSA-RELATED"/>
    <property type="match status" value="1"/>
</dbReference>
<name>S6A2F7_9SPIR</name>
<dbReference type="PATRIC" id="fig|1291379.3.peg.83"/>
<proteinExistence type="predicted"/>
<reference evidence="3 4" key="1">
    <citation type="journal article" date="2013" name="PLoS ONE">
        <title>Genome-Wide Relatedness of Treponema pedis, from Gingiva and Necrotic Skin Lesions of Pigs, with the Human Oral Pathogen Treponema denticola.</title>
        <authorList>
            <person name="Svartstrom O."/>
            <person name="Mushtaq M."/>
            <person name="Pringle M."/>
            <person name="Segerman B."/>
        </authorList>
    </citation>
    <scope>NUCLEOTIDE SEQUENCE [LARGE SCALE GENOMIC DNA]</scope>
    <source>
        <strain evidence="3">T A4</strain>
    </source>
</reference>
<keyword evidence="4" id="KW-1185">Reference proteome</keyword>
<dbReference type="KEGG" id="tped:TPE_0083"/>
<accession>S6A2F7</accession>
<protein>
    <submittedName>
        <fullName evidence="3">YD repeat-containing protein</fullName>
    </submittedName>
</protein>
<dbReference type="RefSeq" id="WP_020963886.1">
    <property type="nucleotide sequence ID" value="NC_022097.1"/>
</dbReference>
<dbReference type="EMBL" id="CP004120">
    <property type="protein sequence ID" value="AGT42586.1"/>
    <property type="molecule type" value="Genomic_DNA"/>
</dbReference>
<dbReference type="NCBIfam" id="TIGR03696">
    <property type="entry name" value="Rhs_assc_core"/>
    <property type="match status" value="1"/>
</dbReference>
<evidence type="ECO:0000313" key="4">
    <source>
        <dbReference type="Proteomes" id="UP000015620"/>
    </source>
</evidence>
<dbReference type="Pfam" id="PF25023">
    <property type="entry name" value="TEN_YD-shell"/>
    <property type="match status" value="1"/>
</dbReference>
<dbReference type="STRING" id="1291379.TPE_0083"/>
<dbReference type="InterPro" id="IPR056823">
    <property type="entry name" value="TEN-like_YD-shell"/>
</dbReference>
<feature type="domain" description="Teneurin-like YD-shell" evidence="2">
    <location>
        <begin position="155"/>
        <end position="377"/>
    </location>
</feature>
<dbReference type="GeneID" id="301091356"/>
<sequence length="549" mass="63666">MKTNYLLKQSNYLFRTAIVKEEKQFIKIAFAVHLSAVISAGIYRRGSDALKSAVFNFVFFIMLKNKIEQSAKRKLLINTSTDRTFENRRSRYKELGKKVPQAYLVYVEDTFLPCDAGDARIFSKDDVYGADYGFGLDAPKETEQTNPQDLFSYRRNYMWNERNLLTKSSDKNYTVHYRYGEDGQRALKYTEEGRSETLYFNNFFTIHIPIYDKDNPQGLRVHKHIFVGNSRLVTAMTHTDNHGDNDEQREKRYYYHTDHLGSAQFVTDWRGKQYEHIEYTPYGELWIEETAPGIDKLPFRFTGKELDEETGLYYYGARYLDPKYSRWLSGDPALNDYIPKAPIDDEAKKHNENLPGMGGVYNTVNLHVYHYAGNNPVKYTDPDGRDIILLNRSYGAYKEGHNAVLIGNDKTGGWLYFSKDGKNLTGSINKAEYFPTLESFIEHNKKLDTDEQYDRAYQVKTSAMNDSRMIAEGLDIYDKKYSLDEKRNEITLEVISQNCADLCADIGKKGGVNISKPKHSRFPVGTFTKPNFQYEDFKKNNKGEEIQIK</sequence>
<evidence type="ECO:0000259" key="2">
    <source>
        <dbReference type="Pfam" id="PF25023"/>
    </source>
</evidence>